<dbReference type="Gene3D" id="3.40.1260.10">
    <property type="entry name" value="DsrEFH-like"/>
    <property type="match status" value="1"/>
</dbReference>
<protein>
    <submittedName>
        <fullName evidence="1">Uncharacterized protein involved in oxidation of intracellular sulfur</fullName>
    </submittedName>
</protein>
<dbReference type="Pfam" id="PF02635">
    <property type="entry name" value="DsrE"/>
    <property type="match status" value="1"/>
</dbReference>
<dbReference type="InterPro" id="IPR027396">
    <property type="entry name" value="DsrEFH-like"/>
</dbReference>
<accession>A0A1H2GHA3</accession>
<proteinExistence type="predicted"/>
<dbReference type="InterPro" id="IPR003787">
    <property type="entry name" value="Sulphur_relay_DsrE/F-like"/>
</dbReference>
<dbReference type="AlphaFoldDB" id="A0A1H2GHA3"/>
<gene>
    <name evidence="1" type="ORF">SAMN04487931_105204</name>
</gene>
<dbReference type="EMBL" id="FNLL01000005">
    <property type="protein sequence ID" value="SDU18975.1"/>
    <property type="molecule type" value="Genomic_DNA"/>
</dbReference>
<dbReference type="SUPFAM" id="SSF75169">
    <property type="entry name" value="DsrEFH-like"/>
    <property type="match status" value="1"/>
</dbReference>
<reference evidence="2" key="1">
    <citation type="submission" date="2016-10" db="EMBL/GenBank/DDBJ databases">
        <authorList>
            <person name="Varghese N."/>
            <person name="Submissions S."/>
        </authorList>
    </citation>
    <scope>NUCLEOTIDE SEQUENCE [LARGE SCALE GENOMIC DNA]</scope>
    <source>
        <strain evidence="2">DSM 3384</strain>
    </source>
</reference>
<organism evidence="1 2">
    <name type="scientific">Desulfobacula phenolica</name>
    <dbReference type="NCBI Taxonomy" id="90732"/>
    <lineage>
        <taxon>Bacteria</taxon>
        <taxon>Pseudomonadati</taxon>
        <taxon>Thermodesulfobacteriota</taxon>
        <taxon>Desulfobacteria</taxon>
        <taxon>Desulfobacterales</taxon>
        <taxon>Desulfobacteraceae</taxon>
        <taxon>Desulfobacula</taxon>
    </lineage>
</organism>
<keyword evidence="2" id="KW-1185">Reference proteome</keyword>
<dbReference type="Proteomes" id="UP000199608">
    <property type="component" value="Unassembled WGS sequence"/>
</dbReference>
<dbReference type="RefSeq" id="WP_014957269.1">
    <property type="nucleotide sequence ID" value="NZ_FNLL01000005.1"/>
</dbReference>
<name>A0A1H2GHA3_9BACT</name>
<sequence length="119" mass="12537">MTDNVLITLACGTDNPNRATRALFLAALAQKKGKNVTVFLLDEAVYLAREGATENLKAATGDSADDSMAHLQAHGVPILVCTPCAKARFIEEKDLADSCRMATAAELIDLACDAATISL</sequence>
<evidence type="ECO:0000313" key="1">
    <source>
        <dbReference type="EMBL" id="SDU18975.1"/>
    </source>
</evidence>
<evidence type="ECO:0000313" key="2">
    <source>
        <dbReference type="Proteomes" id="UP000199608"/>
    </source>
</evidence>